<proteinExistence type="predicted"/>
<sequence length="1055" mass="118969">MDLMRQVFQVDVLERYAAKGRGVITCMSAGNDVIVLGTSKGWLIRHDFGAGDSYDIDLSAGRPGEQSIHKVFVDPGGSHCIATIVGSGGAETFYTHAKWSKPRVLSKLKGLVVNAVAWNRQQITEASTKEIILGTDTGQLHEMAVDEKDKREKYIKLLFELNELPEAFMGLQMETASLSNGTRYYVMAVTPTRLYSFTGFGSLDVNVMVVFFISELHFFIKQRRAVHFAWLSGAGIYHGGLNFGAQRSYVVKSLLTFSFANILGSSPNGDENFVENKALLSYSKLSEGAEAVKPGSMAVSEYHFLLLMGNKVKVVNRISEQIIEELQFDQTSDSISRGIIGLCSDATAGVFYAYDQNSIFQVSVNDEGRDMWKVYLDMKEYAAALANCRDPLQRDQAEAAFATKDFHRAASFYAKCISLKLMEGVLQINYILSFEEITLKFISVTEQDALRTFLLRKLDNLAKDDKCQITMISTWATELYLDKINRLLLEDDTALENRSSEYQSIIREFRAFLSDCKDVLDEATTMKLLESYGRVEELVFFASLKEQHEIVVHHYIQQGEAKKALQMLRKPAVPIDLQLADLSCLSETIILEKTITDGLPTLQYKFAPDLIMLDAYETVESWMTTNNLNPRKLIPAMMRYSSEPHAKNETHEVIKYLEFCVHRSHNEDPGVHNLLLSLYAKQEDDSALLRFLQCKFGKGRENGPEFFYDPKYALRLCLKEKRMRACVHIYGMMSMHEEAVALALQVDPELAMAEADKVEDDEDLRKKLWLMVAKHVIEQEKGTKRENIRKAIAFLKETDGLLKIEDILPFFPDFALIDDFKEAICSSLDDYNKQIEQLKQEMNDATHGADNIRNDISALAQRYAVIDRDEDCGVCRRKILIAGRDYRMARGYASVGPMAPFYVFPCGHAFHAQCLIAHVTQCTNETQVSVVDIVLSYKRLQSGWNTVASGGLHISHTKDAEYILDLQKQLTLLGSEARKDANGVTTEDSITSMTPTDKLRSQLDDAIASECPFCGDLMIREISLPFIAPEEAHQFASWEIKPQNLGNHRSLSLPV</sequence>
<evidence type="ECO:0000313" key="1">
    <source>
        <dbReference type="EMBL" id="KAH9792781.1"/>
    </source>
</evidence>
<evidence type="ECO:0000313" key="2">
    <source>
        <dbReference type="Proteomes" id="UP000829398"/>
    </source>
</evidence>
<organism evidence="1 2">
    <name type="scientific">Citrus sinensis</name>
    <name type="common">Sweet orange</name>
    <name type="synonym">Citrus aurantium var. sinensis</name>
    <dbReference type="NCBI Taxonomy" id="2711"/>
    <lineage>
        <taxon>Eukaryota</taxon>
        <taxon>Viridiplantae</taxon>
        <taxon>Streptophyta</taxon>
        <taxon>Embryophyta</taxon>
        <taxon>Tracheophyta</taxon>
        <taxon>Spermatophyta</taxon>
        <taxon>Magnoliopsida</taxon>
        <taxon>eudicotyledons</taxon>
        <taxon>Gunneridae</taxon>
        <taxon>Pentapetalae</taxon>
        <taxon>rosids</taxon>
        <taxon>malvids</taxon>
        <taxon>Sapindales</taxon>
        <taxon>Rutaceae</taxon>
        <taxon>Aurantioideae</taxon>
        <taxon>Citrus</taxon>
    </lineage>
</organism>
<accession>A0ACB8N3X1</accession>
<dbReference type="EMBL" id="CM039171">
    <property type="protein sequence ID" value="KAH9792781.1"/>
    <property type="molecule type" value="Genomic_DNA"/>
</dbReference>
<comment type="caution">
    <text evidence="1">The sequence shown here is derived from an EMBL/GenBank/DDBJ whole genome shotgun (WGS) entry which is preliminary data.</text>
</comment>
<gene>
    <name evidence="1" type="ORF">KPL71_004278</name>
</gene>
<keyword evidence="2" id="KW-1185">Reference proteome</keyword>
<name>A0ACB8N3X1_CITSI</name>
<dbReference type="Proteomes" id="UP000829398">
    <property type="component" value="Chromosome 2"/>
</dbReference>
<reference evidence="2" key="1">
    <citation type="journal article" date="2023" name="Hortic. Res.">
        <title>A chromosome-level phased genome enabling allele-level studies in sweet orange: a case study on citrus Huanglongbing tolerance.</title>
        <authorList>
            <person name="Wu B."/>
            <person name="Yu Q."/>
            <person name="Deng Z."/>
            <person name="Duan Y."/>
            <person name="Luo F."/>
            <person name="Gmitter F. Jr."/>
        </authorList>
    </citation>
    <scope>NUCLEOTIDE SEQUENCE [LARGE SCALE GENOMIC DNA]</scope>
    <source>
        <strain evidence="2">cv. Valencia</strain>
    </source>
</reference>
<protein>
    <submittedName>
        <fullName evidence="1">Vacuolar sorting protein 18</fullName>
    </submittedName>
</protein>